<dbReference type="Proteomes" id="UP000230730">
    <property type="component" value="Unassembled WGS sequence"/>
</dbReference>
<dbReference type="AlphaFoldDB" id="A0A2H0VM17"/>
<evidence type="ECO:0000313" key="2">
    <source>
        <dbReference type="Proteomes" id="UP000230730"/>
    </source>
</evidence>
<comment type="caution">
    <text evidence="1">The sequence shown here is derived from an EMBL/GenBank/DDBJ whole genome shotgun (WGS) entry which is preliminary data.</text>
</comment>
<gene>
    <name evidence="1" type="ORF">COT86_00015</name>
</gene>
<proteinExistence type="predicted"/>
<reference evidence="2" key="1">
    <citation type="submission" date="2017-09" db="EMBL/GenBank/DDBJ databases">
        <title>Depth-based differentiation of microbial function through sediment-hosted aquifers and enrichment of novel symbionts in the deep terrestrial subsurface.</title>
        <authorList>
            <person name="Probst A.J."/>
            <person name="Ladd B."/>
            <person name="Jarett J.K."/>
            <person name="Geller-Mcgrath D.E."/>
            <person name="Sieber C.M.K."/>
            <person name="Emerson J.B."/>
            <person name="Anantharaman K."/>
            <person name="Thomas B.C."/>
            <person name="Malmstrom R."/>
            <person name="Stieglmeier M."/>
            <person name="Klingl A."/>
            <person name="Woyke T."/>
            <person name="Ryan C.M."/>
            <person name="Banfield J.F."/>
        </authorList>
    </citation>
    <scope>NUCLEOTIDE SEQUENCE [LARGE SCALE GENOMIC DNA]</scope>
</reference>
<accession>A0A2H0VM17</accession>
<dbReference type="EMBL" id="PFAE01000001">
    <property type="protein sequence ID" value="PIS00142.1"/>
    <property type="molecule type" value="Genomic_DNA"/>
</dbReference>
<evidence type="ECO:0000313" key="1">
    <source>
        <dbReference type="EMBL" id="PIS00142.1"/>
    </source>
</evidence>
<evidence type="ECO:0008006" key="3">
    <source>
        <dbReference type="Google" id="ProtNLM"/>
    </source>
</evidence>
<sequence length="66" mass="8117">MKFSTEIIFQAIEKAREKVDVRFNFYISPEIGRYLDWISQRKKLPRSVFLRGLVERHMHVDKEYRD</sequence>
<name>A0A2H0VM17_9BACT</name>
<organism evidence="1 2">
    <name type="scientific">Candidatus Collierbacteria bacterium CG10_big_fil_rev_8_21_14_0_10_43_36</name>
    <dbReference type="NCBI Taxonomy" id="1974534"/>
    <lineage>
        <taxon>Bacteria</taxon>
        <taxon>Candidatus Collieribacteriota</taxon>
    </lineage>
</organism>
<protein>
    <recommendedName>
        <fullName evidence="3">Ribbon-helix-helix protein CopG domain-containing protein</fullName>
    </recommendedName>
</protein>